<sequence length="133" mass="14822">MTVCPLTAQSLREWTYPRIPRTSLHPVGGPVMNSDTGRADTPRSGQARLGGLDGAQRRAGRVLCWTHAVAMLTAAAQAVLSPDFPWWDRLWPLPWYLIPATGIIWAVLRARYKHALHQQSLEEGIPADFDRIA</sequence>
<reference evidence="3 4" key="1">
    <citation type="submission" date="2019-04" db="EMBL/GenBank/DDBJ databases">
        <title>Draft genome sequences of Streptomyces avermitilis NBRC 14893.</title>
        <authorList>
            <person name="Komaki H."/>
            <person name="Tamura T."/>
            <person name="Hosoyama A."/>
        </authorList>
    </citation>
    <scope>NUCLEOTIDE SEQUENCE [LARGE SCALE GENOMIC DNA]</scope>
    <source>
        <strain evidence="3 4">NBRC 14893</strain>
    </source>
</reference>
<comment type="caution">
    <text evidence="3">The sequence shown here is derived from an EMBL/GenBank/DDBJ whole genome shotgun (WGS) entry which is preliminary data.</text>
</comment>
<keyword evidence="2" id="KW-0812">Transmembrane</keyword>
<evidence type="ECO:0000313" key="4">
    <source>
        <dbReference type="Proteomes" id="UP000302139"/>
    </source>
</evidence>
<dbReference type="EMBL" id="BJHX01000001">
    <property type="protein sequence ID" value="GDY61864.1"/>
    <property type="molecule type" value="Genomic_DNA"/>
</dbReference>
<evidence type="ECO:0000256" key="2">
    <source>
        <dbReference type="SAM" id="Phobius"/>
    </source>
</evidence>
<evidence type="ECO:0000256" key="1">
    <source>
        <dbReference type="SAM" id="MobiDB-lite"/>
    </source>
</evidence>
<gene>
    <name evidence="3" type="ORF">SAV14893_012570</name>
</gene>
<feature type="transmembrane region" description="Helical" evidence="2">
    <location>
        <begin position="93"/>
        <end position="112"/>
    </location>
</feature>
<proteinExistence type="predicted"/>
<evidence type="ECO:0008006" key="5">
    <source>
        <dbReference type="Google" id="ProtNLM"/>
    </source>
</evidence>
<evidence type="ECO:0000313" key="3">
    <source>
        <dbReference type="EMBL" id="GDY61864.1"/>
    </source>
</evidence>
<keyword evidence="2" id="KW-1133">Transmembrane helix</keyword>
<accession>A0A4D4LN31</accession>
<dbReference type="AlphaFoldDB" id="A0A4D4LN31"/>
<keyword evidence="2" id="KW-0472">Membrane</keyword>
<feature type="region of interest" description="Disordered" evidence="1">
    <location>
        <begin position="27"/>
        <end position="51"/>
    </location>
</feature>
<dbReference type="Proteomes" id="UP000302139">
    <property type="component" value="Unassembled WGS sequence"/>
</dbReference>
<organism evidence="3 4">
    <name type="scientific">Streptomyces avermitilis</name>
    <dbReference type="NCBI Taxonomy" id="33903"/>
    <lineage>
        <taxon>Bacteria</taxon>
        <taxon>Bacillati</taxon>
        <taxon>Actinomycetota</taxon>
        <taxon>Actinomycetes</taxon>
        <taxon>Kitasatosporales</taxon>
        <taxon>Streptomycetaceae</taxon>
        <taxon>Streptomyces</taxon>
    </lineage>
</organism>
<protein>
    <recommendedName>
        <fullName evidence="5">2TM domain-containing protein</fullName>
    </recommendedName>
</protein>
<name>A0A4D4LN31_STRAX</name>
<feature type="transmembrane region" description="Helical" evidence="2">
    <location>
        <begin position="62"/>
        <end position="81"/>
    </location>
</feature>